<evidence type="ECO:0000256" key="11">
    <source>
        <dbReference type="PIRSR" id="PIRSR001399-2"/>
    </source>
</evidence>
<dbReference type="PIRSF" id="PIRSF001399">
    <property type="entry name" value="DHquinase_II"/>
    <property type="match status" value="1"/>
</dbReference>
<keyword evidence="7 9" id="KW-0057">Aromatic amino acid biosynthesis</keyword>
<evidence type="ECO:0000256" key="6">
    <source>
        <dbReference type="ARBA" id="ARBA00012060"/>
    </source>
</evidence>
<dbReference type="OrthoDB" id="9790793at2"/>
<dbReference type="NCBIfam" id="NF003807">
    <property type="entry name" value="PRK05395.1-4"/>
    <property type="match status" value="1"/>
</dbReference>
<dbReference type="SUPFAM" id="SSF52304">
    <property type="entry name" value="Type II 3-dehydroquinate dehydratase"/>
    <property type="match status" value="1"/>
</dbReference>
<feature type="active site" description="Proton acceptor" evidence="9 10">
    <location>
        <position position="23"/>
    </location>
</feature>
<dbReference type="NCBIfam" id="TIGR01088">
    <property type="entry name" value="aroQ"/>
    <property type="match status" value="1"/>
</dbReference>
<evidence type="ECO:0000256" key="3">
    <source>
        <dbReference type="ARBA" id="ARBA00004902"/>
    </source>
</evidence>
<organism evidence="13 14">
    <name type="scientific">Camelimonas lactis</name>
    <dbReference type="NCBI Taxonomy" id="659006"/>
    <lineage>
        <taxon>Bacteria</taxon>
        <taxon>Pseudomonadati</taxon>
        <taxon>Pseudomonadota</taxon>
        <taxon>Alphaproteobacteria</taxon>
        <taxon>Hyphomicrobiales</taxon>
        <taxon>Chelatococcaceae</taxon>
        <taxon>Camelimonas</taxon>
    </lineage>
</organism>
<dbReference type="GO" id="GO:0008652">
    <property type="term" value="P:amino acid biosynthetic process"/>
    <property type="evidence" value="ECO:0007669"/>
    <property type="project" value="UniProtKB-KW"/>
</dbReference>
<feature type="active site" description="Proton donor" evidence="9 10">
    <location>
        <position position="100"/>
    </location>
</feature>
<comment type="similarity">
    <text evidence="4 9">Belongs to the type-II 3-dehydroquinase family.</text>
</comment>
<dbReference type="EMBL" id="SLWL01000014">
    <property type="protein sequence ID" value="TCO10348.1"/>
    <property type="molecule type" value="Genomic_DNA"/>
</dbReference>
<protein>
    <recommendedName>
        <fullName evidence="6 9">3-dehydroquinate dehydratase</fullName>
        <shortName evidence="9">3-dehydroquinase</shortName>
        <ecNumber evidence="6 9">4.2.1.10</ecNumber>
    </recommendedName>
    <alternativeName>
        <fullName evidence="9">Type II DHQase</fullName>
    </alternativeName>
</protein>
<dbReference type="UniPathway" id="UPA00053">
    <property type="reaction ID" value="UER00086"/>
</dbReference>
<feature type="binding site" evidence="9 11">
    <location>
        <begin position="101"/>
        <end position="102"/>
    </location>
    <ligand>
        <name>substrate</name>
    </ligand>
</feature>
<dbReference type="PANTHER" id="PTHR21272">
    <property type="entry name" value="CATABOLIC 3-DEHYDROQUINASE"/>
    <property type="match status" value="1"/>
</dbReference>
<name>A0A4R2GMY9_9HYPH</name>
<reference evidence="13 14" key="1">
    <citation type="submission" date="2019-03" db="EMBL/GenBank/DDBJ databases">
        <title>Genomic Encyclopedia of Type Strains, Phase IV (KMG-IV): sequencing the most valuable type-strain genomes for metagenomic binning, comparative biology and taxonomic classification.</title>
        <authorList>
            <person name="Goeker M."/>
        </authorList>
    </citation>
    <scope>NUCLEOTIDE SEQUENCE [LARGE SCALE GENOMIC DNA]</scope>
    <source>
        <strain evidence="13 14">DSM 22958</strain>
    </source>
</reference>
<comment type="catalytic activity">
    <reaction evidence="1 9">
        <text>3-dehydroquinate = 3-dehydroshikimate + H2O</text>
        <dbReference type="Rhea" id="RHEA:21096"/>
        <dbReference type="ChEBI" id="CHEBI:15377"/>
        <dbReference type="ChEBI" id="CHEBI:16630"/>
        <dbReference type="ChEBI" id="CHEBI:32364"/>
        <dbReference type="EC" id="4.2.1.10"/>
    </reaction>
</comment>
<dbReference type="GO" id="GO:0009423">
    <property type="term" value="P:chorismate biosynthetic process"/>
    <property type="evidence" value="ECO:0007669"/>
    <property type="project" value="UniProtKB-UniRule"/>
</dbReference>
<dbReference type="HAMAP" id="MF_00169">
    <property type="entry name" value="AroQ"/>
    <property type="match status" value="1"/>
</dbReference>
<sequence>MVAIHVINGPNLNLLGRREPETYGHASLADLEARIAKRAKALGVSVTFMQSNHEGALVDAVQAAGLAGAGVIINPGAYTHTSIALRDAIAGVGALVVEVHLSNIHAREPFRHSSHVSPVAVGVICGLGPLGYELALEALAPLVRSRTGSGAQTSS</sequence>
<keyword evidence="8 9" id="KW-0456">Lyase</keyword>
<dbReference type="EC" id="4.2.1.10" evidence="6 9"/>
<accession>A0A4R2GMY9</accession>
<feature type="binding site" evidence="9 11">
    <location>
        <position position="87"/>
    </location>
    <ligand>
        <name>substrate</name>
    </ligand>
</feature>
<dbReference type="Proteomes" id="UP000294881">
    <property type="component" value="Unassembled WGS sequence"/>
</dbReference>
<dbReference type="NCBIfam" id="NF003806">
    <property type="entry name" value="PRK05395.1-3"/>
    <property type="match status" value="1"/>
</dbReference>
<evidence type="ECO:0000256" key="12">
    <source>
        <dbReference type="PIRSR" id="PIRSR001399-3"/>
    </source>
</evidence>
<dbReference type="NCBIfam" id="NF003805">
    <property type="entry name" value="PRK05395.1-2"/>
    <property type="match status" value="1"/>
</dbReference>
<evidence type="ECO:0000313" key="14">
    <source>
        <dbReference type="Proteomes" id="UP000294881"/>
    </source>
</evidence>
<dbReference type="PROSITE" id="PS01029">
    <property type="entry name" value="DEHYDROQUINASE_II"/>
    <property type="match status" value="1"/>
</dbReference>
<evidence type="ECO:0000256" key="5">
    <source>
        <dbReference type="ARBA" id="ARBA00011193"/>
    </source>
</evidence>
<evidence type="ECO:0000256" key="9">
    <source>
        <dbReference type="HAMAP-Rule" id="MF_00169"/>
    </source>
</evidence>
<gene>
    <name evidence="9" type="primary">aroQ</name>
    <name evidence="13" type="ORF">EV666_11452</name>
</gene>
<dbReference type="AlphaFoldDB" id="A0A4R2GMY9"/>
<evidence type="ECO:0000313" key="13">
    <source>
        <dbReference type="EMBL" id="TCO10348.1"/>
    </source>
</evidence>
<dbReference type="InterPro" id="IPR018509">
    <property type="entry name" value="DHquinase_II_CS"/>
</dbReference>
<keyword evidence="14" id="KW-1185">Reference proteome</keyword>
<evidence type="ECO:0000256" key="8">
    <source>
        <dbReference type="ARBA" id="ARBA00023239"/>
    </source>
</evidence>
<dbReference type="InterPro" id="IPR001874">
    <property type="entry name" value="DHquinase_II"/>
</dbReference>
<comment type="caution">
    <text evidence="13">The sequence shown here is derived from an EMBL/GenBank/DDBJ whole genome shotgun (WGS) entry which is preliminary data.</text>
</comment>
<dbReference type="Gene3D" id="3.40.50.9100">
    <property type="entry name" value="Dehydroquinase, class II"/>
    <property type="match status" value="1"/>
</dbReference>
<feature type="binding site" evidence="9 11">
    <location>
        <position position="80"/>
    </location>
    <ligand>
        <name>substrate</name>
    </ligand>
</feature>
<feature type="binding site" evidence="9 11">
    <location>
        <position position="111"/>
    </location>
    <ligand>
        <name>substrate</name>
    </ligand>
</feature>
<dbReference type="InterPro" id="IPR036441">
    <property type="entry name" value="DHquinase_II_sf"/>
</dbReference>
<feature type="site" description="Transition state stabilizer" evidence="9 12">
    <location>
        <position position="18"/>
    </location>
</feature>
<comment type="function">
    <text evidence="2 9">Catalyzes a trans-dehydration via an enolate intermediate.</text>
</comment>
<comment type="subunit">
    <text evidence="5 9">Homododecamer.</text>
</comment>
<proteinExistence type="inferred from homology"/>
<evidence type="ECO:0000256" key="2">
    <source>
        <dbReference type="ARBA" id="ARBA00003924"/>
    </source>
</evidence>
<evidence type="ECO:0000256" key="4">
    <source>
        <dbReference type="ARBA" id="ARBA00011037"/>
    </source>
</evidence>
<keyword evidence="9" id="KW-0028">Amino-acid biosynthesis</keyword>
<dbReference type="GO" id="GO:0003855">
    <property type="term" value="F:3-dehydroquinate dehydratase activity"/>
    <property type="evidence" value="ECO:0007669"/>
    <property type="project" value="UniProtKB-UniRule"/>
</dbReference>
<feature type="binding site" evidence="9 11">
    <location>
        <position position="74"/>
    </location>
    <ligand>
        <name>substrate</name>
    </ligand>
</feature>
<evidence type="ECO:0000256" key="10">
    <source>
        <dbReference type="PIRSR" id="PIRSR001399-1"/>
    </source>
</evidence>
<evidence type="ECO:0000256" key="7">
    <source>
        <dbReference type="ARBA" id="ARBA00023141"/>
    </source>
</evidence>
<comment type="pathway">
    <text evidence="3 9">Metabolic intermediate biosynthesis; chorismate biosynthesis; chorismate from D-erythrose 4-phosphate and phosphoenolpyruvate: step 3/7.</text>
</comment>
<dbReference type="CDD" id="cd00466">
    <property type="entry name" value="DHQase_II"/>
    <property type="match status" value="1"/>
</dbReference>
<evidence type="ECO:0000256" key="1">
    <source>
        <dbReference type="ARBA" id="ARBA00001864"/>
    </source>
</evidence>
<dbReference type="PANTHER" id="PTHR21272:SF3">
    <property type="entry name" value="CATABOLIC 3-DEHYDROQUINASE"/>
    <property type="match status" value="1"/>
</dbReference>
<dbReference type="GO" id="GO:0009073">
    <property type="term" value="P:aromatic amino acid family biosynthetic process"/>
    <property type="evidence" value="ECO:0007669"/>
    <property type="project" value="UniProtKB-KW"/>
</dbReference>
<dbReference type="Pfam" id="PF01220">
    <property type="entry name" value="DHquinase_II"/>
    <property type="match status" value="1"/>
</dbReference>
<dbReference type="GO" id="GO:0019631">
    <property type="term" value="P:quinate catabolic process"/>
    <property type="evidence" value="ECO:0007669"/>
    <property type="project" value="TreeGrafter"/>
</dbReference>
<dbReference type="RefSeq" id="WP_132009613.1">
    <property type="nucleotide sequence ID" value="NZ_JBHUNN010000002.1"/>
</dbReference>